<dbReference type="STRING" id="561176.SAMN04488561_4939"/>
<evidence type="ECO:0000313" key="2">
    <source>
        <dbReference type="Proteomes" id="UP000181980"/>
    </source>
</evidence>
<dbReference type="RefSeq" id="WP_069109219.1">
    <property type="nucleotide sequence ID" value="NZ_FNUC01000004.1"/>
</dbReference>
<dbReference type="OrthoDB" id="2084645at2"/>
<reference evidence="2" key="1">
    <citation type="submission" date="2016-10" db="EMBL/GenBank/DDBJ databases">
        <authorList>
            <person name="Varghese N."/>
            <person name="Submissions S."/>
        </authorList>
    </citation>
    <scope>NUCLEOTIDE SEQUENCE [LARGE SCALE GENOMIC DNA]</scope>
    <source>
        <strain evidence="2">DSM 45237</strain>
    </source>
</reference>
<keyword evidence="2" id="KW-1185">Reference proteome</keyword>
<evidence type="ECO:0000313" key="1">
    <source>
        <dbReference type="EMBL" id="SEF15377.1"/>
    </source>
</evidence>
<dbReference type="Proteomes" id="UP000181980">
    <property type="component" value="Unassembled WGS sequence"/>
</dbReference>
<gene>
    <name evidence="1" type="ORF">SAMN04488561_4939</name>
</gene>
<proteinExistence type="predicted"/>
<organism evidence="1 2">
    <name type="scientific">Jiangella alba</name>
    <dbReference type="NCBI Taxonomy" id="561176"/>
    <lineage>
        <taxon>Bacteria</taxon>
        <taxon>Bacillati</taxon>
        <taxon>Actinomycetota</taxon>
        <taxon>Actinomycetes</taxon>
        <taxon>Jiangellales</taxon>
        <taxon>Jiangellaceae</taxon>
        <taxon>Jiangella</taxon>
    </lineage>
</organism>
<name>A0A1H5PQY0_9ACTN</name>
<dbReference type="InterPro" id="IPR046485">
    <property type="entry name" value="DUF6578"/>
</dbReference>
<accession>A0A1H5PQY0</accession>
<dbReference type="Pfam" id="PF20218">
    <property type="entry name" value="DUF6578"/>
    <property type="match status" value="1"/>
</dbReference>
<sequence>MHTFPVIVEEWQFACCGEPFAVGDLVHWRLSLTEDDFSLPEAQVTVDVVSGEPIASEHHGDGALLTVQGGPAAGVTAFGPPRPAGVVVSLTGRFAEDHHELVPESVPLTAGRITRVREALVEYVRRDDALVPDPSTWQLRDVRGFTDRTDGPDEPPLFLVDLQRAEV</sequence>
<dbReference type="EMBL" id="FNUC01000004">
    <property type="protein sequence ID" value="SEF15377.1"/>
    <property type="molecule type" value="Genomic_DNA"/>
</dbReference>
<protein>
    <submittedName>
        <fullName evidence="1">Uncharacterized protein</fullName>
    </submittedName>
</protein>
<dbReference type="AlphaFoldDB" id="A0A1H5PQY0"/>